<sequence length="85" mass="9226">MSASRMTHLVKDLAGYAPWGGPSVLLVGWMAWPALSPAFKEETLGLKPTNVTLTSVSAGPQKETFRGKYKYVKSEIGEAPTLEED</sequence>
<proteinExistence type="predicted"/>
<dbReference type="Proteomes" id="UP001158986">
    <property type="component" value="Unassembled WGS sequence"/>
</dbReference>
<evidence type="ECO:0000313" key="1">
    <source>
        <dbReference type="EMBL" id="CAH0473792.1"/>
    </source>
</evidence>
<gene>
    <name evidence="2" type="ORF">PBS001_LOCUS1513</name>
    <name evidence="1" type="ORF">PBS003_LOCUS668</name>
</gene>
<comment type="caution">
    <text evidence="1">The sequence shown here is derived from an EMBL/GenBank/DDBJ whole genome shotgun (WGS) entry which is preliminary data.</text>
</comment>
<dbReference type="AlphaFoldDB" id="A0AAU9KT53"/>
<evidence type="ECO:0000313" key="3">
    <source>
        <dbReference type="Proteomes" id="UP001158986"/>
    </source>
</evidence>
<dbReference type="EMBL" id="CAKLCB010000084">
    <property type="protein sequence ID" value="CAH0514775.1"/>
    <property type="molecule type" value="Genomic_DNA"/>
</dbReference>
<evidence type="ECO:0000313" key="2">
    <source>
        <dbReference type="EMBL" id="CAH0514775.1"/>
    </source>
</evidence>
<keyword evidence="3" id="KW-1185">Reference proteome</keyword>
<reference evidence="1 3" key="1">
    <citation type="submission" date="2021-11" db="EMBL/GenBank/DDBJ databases">
        <authorList>
            <person name="Islam A."/>
            <person name="Islam S."/>
            <person name="Flora M.S."/>
            <person name="Rahman M."/>
            <person name="Ziaur R.M."/>
            <person name="Epstein J.H."/>
            <person name="Hassan M."/>
            <person name="Klassen M."/>
            <person name="Woodard K."/>
            <person name="Webb A."/>
            <person name="Webby R.J."/>
            <person name="El Zowalaty M.E."/>
        </authorList>
    </citation>
    <scope>NUCLEOTIDE SEQUENCE</scope>
    <source>
        <strain evidence="2">Pbs1</strain>
        <strain evidence="1">Pbs3</strain>
    </source>
</reference>
<protein>
    <submittedName>
        <fullName evidence="1">Uncharacterized protein</fullName>
    </submittedName>
</protein>
<accession>A0AAU9KT53</accession>
<dbReference type="EMBL" id="CAKKTJ010000086">
    <property type="protein sequence ID" value="CAH0473792.1"/>
    <property type="molecule type" value="Genomic_DNA"/>
</dbReference>
<dbReference type="Proteomes" id="UP001160483">
    <property type="component" value="Unassembled WGS sequence"/>
</dbReference>
<evidence type="ECO:0000313" key="4">
    <source>
        <dbReference type="Proteomes" id="UP001160483"/>
    </source>
</evidence>
<organism evidence="1 4">
    <name type="scientific">Peronospora belbahrii</name>
    <dbReference type="NCBI Taxonomy" id="622444"/>
    <lineage>
        <taxon>Eukaryota</taxon>
        <taxon>Sar</taxon>
        <taxon>Stramenopiles</taxon>
        <taxon>Oomycota</taxon>
        <taxon>Peronosporomycetes</taxon>
        <taxon>Peronosporales</taxon>
        <taxon>Peronosporaceae</taxon>
        <taxon>Peronospora</taxon>
    </lineage>
</organism>
<name>A0AAU9KT53_9STRA</name>